<dbReference type="EMBL" id="SRLN01000012">
    <property type="protein sequence ID" value="KAB0243391.1"/>
    <property type="molecule type" value="Genomic_DNA"/>
</dbReference>
<organism evidence="1 2">
    <name type="scientific">Microcystis aeruginosa EAWAG127a</name>
    <dbReference type="NCBI Taxonomy" id="2529855"/>
    <lineage>
        <taxon>Bacteria</taxon>
        <taxon>Bacillati</taxon>
        <taxon>Cyanobacteriota</taxon>
        <taxon>Cyanophyceae</taxon>
        <taxon>Oscillatoriophycideae</taxon>
        <taxon>Chroococcales</taxon>
        <taxon>Microcystaceae</taxon>
        <taxon>Microcystis</taxon>
    </lineage>
</organism>
<sequence>MVPSTRSLGRMYFRIHFIHRTQESRIFGNSITELLGVSVLAIAKSLTEPELKSCDYNSCGWHF</sequence>
<accession>A0A5J5M0V1</accession>
<proteinExistence type="predicted"/>
<name>A0A5J5M0V1_MICAE</name>
<dbReference type="AlphaFoldDB" id="A0A5J5M0V1"/>
<dbReference type="Proteomes" id="UP000325636">
    <property type="component" value="Unassembled WGS sequence"/>
</dbReference>
<gene>
    <name evidence="1" type="ORF">EZJ55_21965</name>
</gene>
<reference evidence="2" key="1">
    <citation type="submission" date="2019-04" db="EMBL/GenBank/DDBJ databases">
        <title>Microviridin 1777: A Toxic Chymotrypsin Inhibitor Discovered by a Metabologenomic Approach.</title>
        <authorList>
            <person name="Sieber S."/>
            <person name="Grendelmeier S.M."/>
            <person name="Harris L.A."/>
            <person name="Mitchell D.A."/>
            <person name="Gademann K."/>
        </authorList>
    </citation>
    <scope>NUCLEOTIDE SEQUENCE [LARGE SCALE GENOMIC DNA]</scope>
    <source>
        <strain evidence="2">EAWAG127a</strain>
    </source>
</reference>
<evidence type="ECO:0000313" key="1">
    <source>
        <dbReference type="EMBL" id="KAB0243391.1"/>
    </source>
</evidence>
<protein>
    <submittedName>
        <fullName evidence="1">Uncharacterized protein</fullName>
    </submittedName>
</protein>
<comment type="caution">
    <text evidence="1">The sequence shown here is derived from an EMBL/GenBank/DDBJ whole genome shotgun (WGS) entry which is preliminary data.</text>
</comment>
<evidence type="ECO:0000313" key="2">
    <source>
        <dbReference type="Proteomes" id="UP000325636"/>
    </source>
</evidence>